<protein>
    <submittedName>
        <fullName evidence="2">Uncharacterized protein</fullName>
    </submittedName>
</protein>
<comment type="caution">
    <text evidence="2">The sequence shown here is derived from an EMBL/GenBank/DDBJ whole genome shotgun (WGS) entry which is preliminary data.</text>
</comment>
<feature type="region of interest" description="Disordered" evidence="1">
    <location>
        <begin position="1"/>
        <end position="21"/>
    </location>
</feature>
<proteinExistence type="predicted"/>
<reference evidence="2 3" key="1">
    <citation type="submission" date="2019-11" db="EMBL/GenBank/DDBJ databases">
        <title>Whole genome sequence of Oryza granulata.</title>
        <authorList>
            <person name="Li W."/>
        </authorList>
    </citation>
    <scope>NUCLEOTIDE SEQUENCE [LARGE SCALE GENOMIC DNA]</scope>
    <source>
        <strain evidence="3">cv. Menghai</strain>
        <tissue evidence="2">Leaf</tissue>
    </source>
</reference>
<sequence length="79" mass="8265">MSARHSRRGEHHGKEAATGEVGRLTRMCRATAAAGVFPSSYLRALAGGCLARSVWVGAGGEGRKPGSGRDKPCVARNCR</sequence>
<evidence type="ECO:0000313" key="3">
    <source>
        <dbReference type="Proteomes" id="UP000479710"/>
    </source>
</evidence>
<evidence type="ECO:0000313" key="2">
    <source>
        <dbReference type="EMBL" id="KAF0929817.1"/>
    </source>
</evidence>
<feature type="region of interest" description="Disordered" evidence="1">
    <location>
        <begin position="60"/>
        <end position="79"/>
    </location>
</feature>
<keyword evidence="3" id="KW-1185">Reference proteome</keyword>
<feature type="compositionally biased region" description="Basic residues" evidence="1">
    <location>
        <begin position="1"/>
        <end position="11"/>
    </location>
</feature>
<evidence type="ECO:0000256" key="1">
    <source>
        <dbReference type="SAM" id="MobiDB-lite"/>
    </source>
</evidence>
<dbReference type="AlphaFoldDB" id="A0A6G1EYU4"/>
<gene>
    <name evidence="2" type="ORF">E2562_025952</name>
</gene>
<dbReference type="Proteomes" id="UP000479710">
    <property type="component" value="Unassembled WGS sequence"/>
</dbReference>
<feature type="compositionally biased region" description="Basic and acidic residues" evidence="1">
    <location>
        <begin position="61"/>
        <end position="73"/>
    </location>
</feature>
<dbReference type="EMBL" id="SPHZ02000002">
    <property type="protein sequence ID" value="KAF0929817.1"/>
    <property type="molecule type" value="Genomic_DNA"/>
</dbReference>
<dbReference type="OrthoDB" id="276388at2759"/>
<name>A0A6G1EYU4_9ORYZ</name>
<organism evidence="2 3">
    <name type="scientific">Oryza meyeriana var. granulata</name>
    <dbReference type="NCBI Taxonomy" id="110450"/>
    <lineage>
        <taxon>Eukaryota</taxon>
        <taxon>Viridiplantae</taxon>
        <taxon>Streptophyta</taxon>
        <taxon>Embryophyta</taxon>
        <taxon>Tracheophyta</taxon>
        <taxon>Spermatophyta</taxon>
        <taxon>Magnoliopsida</taxon>
        <taxon>Liliopsida</taxon>
        <taxon>Poales</taxon>
        <taxon>Poaceae</taxon>
        <taxon>BOP clade</taxon>
        <taxon>Oryzoideae</taxon>
        <taxon>Oryzeae</taxon>
        <taxon>Oryzinae</taxon>
        <taxon>Oryza</taxon>
        <taxon>Oryza meyeriana</taxon>
    </lineage>
</organism>
<accession>A0A6G1EYU4</accession>